<evidence type="ECO:0000313" key="5">
    <source>
        <dbReference type="Proteomes" id="UP000654075"/>
    </source>
</evidence>
<comment type="similarity">
    <text evidence="1">Belongs to the MNN1/MNT family.</text>
</comment>
<dbReference type="Proteomes" id="UP000626109">
    <property type="component" value="Unassembled WGS sequence"/>
</dbReference>
<evidence type="ECO:0000256" key="1">
    <source>
        <dbReference type="ARBA" id="ARBA00009105"/>
    </source>
</evidence>
<keyword evidence="5" id="KW-1185">Reference proteome</keyword>
<dbReference type="Pfam" id="PF11051">
    <property type="entry name" value="Mannosyl_trans3"/>
    <property type="match status" value="1"/>
</dbReference>
<dbReference type="GO" id="GO:0016757">
    <property type="term" value="F:glycosyltransferase activity"/>
    <property type="evidence" value="ECO:0007669"/>
    <property type="project" value="InterPro"/>
</dbReference>
<keyword evidence="2" id="KW-0808">Transferase</keyword>
<sequence length="174" mass="19658">MGPKRRCQRASFRTMFVSFQIAFAAILTSFLTAHGCPIESTSSGKRAYVTQASGPQWVLAVRTLGKALRDLGSCLSVLNYNADEGTKQLLASEGWDVREVDRIPSLFDDHSIKSRNTFSMLWAYNMTEFERVLYIDSDFLPLKNIDDAFDCGEWCAVVSARETQKRNSMQGCRY</sequence>
<protein>
    <recommendedName>
        <fullName evidence="6">Hexosyltransferase</fullName>
    </recommendedName>
</protein>
<gene>
    <name evidence="3" type="ORF">PGLA1383_LOCUS14212</name>
    <name evidence="4" type="ORF">PGLA2088_LOCUS38685</name>
</gene>
<proteinExistence type="inferred from homology"/>
<evidence type="ECO:0008006" key="6">
    <source>
        <dbReference type="Google" id="ProtNLM"/>
    </source>
</evidence>
<evidence type="ECO:0000313" key="4">
    <source>
        <dbReference type="EMBL" id="CAE8715669.1"/>
    </source>
</evidence>
<comment type="caution">
    <text evidence="3">The sequence shown here is derived from an EMBL/GenBank/DDBJ whole genome shotgun (WGS) entry which is preliminary data.</text>
</comment>
<dbReference type="EMBL" id="CAJNNV010008066">
    <property type="protein sequence ID" value="CAE8595706.1"/>
    <property type="molecule type" value="Genomic_DNA"/>
</dbReference>
<dbReference type="Proteomes" id="UP000654075">
    <property type="component" value="Unassembled WGS sequence"/>
</dbReference>
<reference evidence="3" key="1">
    <citation type="submission" date="2021-02" db="EMBL/GenBank/DDBJ databases">
        <authorList>
            <person name="Dougan E. K."/>
            <person name="Rhodes N."/>
            <person name="Thang M."/>
            <person name="Chan C."/>
        </authorList>
    </citation>
    <scope>NUCLEOTIDE SEQUENCE</scope>
</reference>
<dbReference type="AlphaFoldDB" id="A0A813EDM8"/>
<dbReference type="EMBL" id="CAJNNW010032839">
    <property type="protein sequence ID" value="CAE8715669.1"/>
    <property type="molecule type" value="Genomic_DNA"/>
</dbReference>
<dbReference type="PANTHER" id="PTHR11183">
    <property type="entry name" value="GLYCOGENIN SUBFAMILY MEMBER"/>
    <property type="match status" value="1"/>
</dbReference>
<dbReference type="Gene3D" id="3.90.550.10">
    <property type="entry name" value="Spore Coat Polysaccharide Biosynthesis Protein SpsA, Chain A"/>
    <property type="match status" value="1"/>
</dbReference>
<name>A0A813EDM8_POLGL</name>
<dbReference type="InterPro" id="IPR029044">
    <property type="entry name" value="Nucleotide-diphossugar_trans"/>
</dbReference>
<dbReference type="InterPro" id="IPR050587">
    <property type="entry name" value="GNT1/Glycosyltrans_8"/>
</dbReference>
<evidence type="ECO:0000256" key="2">
    <source>
        <dbReference type="ARBA" id="ARBA00022679"/>
    </source>
</evidence>
<accession>A0A813EDM8</accession>
<dbReference type="InterPro" id="IPR022751">
    <property type="entry name" value="Alpha_mannosyltransferase"/>
</dbReference>
<dbReference type="OrthoDB" id="2014201at2759"/>
<dbReference type="SUPFAM" id="SSF53448">
    <property type="entry name" value="Nucleotide-diphospho-sugar transferases"/>
    <property type="match status" value="1"/>
</dbReference>
<organism evidence="3 5">
    <name type="scientific">Polarella glacialis</name>
    <name type="common">Dinoflagellate</name>
    <dbReference type="NCBI Taxonomy" id="89957"/>
    <lineage>
        <taxon>Eukaryota</taxon>
        <taxon>Sar</taxon>
        <taxon>Alveolata</taxon>
        <taxon>Dinophyceae</taxon>
        <taxon>Suessiales</taxon>
        <taxon>Suessiaceae</taxon>
        <taxon>Polarella</taxon>
    </lineage>
</organism>
<evidence type="ECO:0000313" key="3">
    <source>
        <dbReference type="EMBL" id="CAE8595706.1"/>
    </source>
</evidence>